<keyword evidence="4 9" id="KW-0812">Transmembrane</keyword>
<evidence type="ECO:0000256" key="7">
    <source>
        <dbReference type="ARBA" id="ARBA00023136"/>
    </source>
</evidence>
<keyword evidence="6 9" id="KW-1133">Transmembrane helix</keyword>
<dbReference type="GO" id="GO:0006882">
    <property type="term" value="P:intracellular zinc ion homeostasis"/>
    <property type="evidence" value="ECO:0007669"/>
    <property type="project" value="TreeGrafter"/>
</dbReference>
<dbReference type="SUPFAM" id="SSF161111">
    <property type="entry name" value="Cation efflux protein transmembrane domain-like"/>
    <property type="match status" value="1"/>
</dbReference>
<feature type="transmembrane region" description="Helical" evidence="9">
    <location>
        <begin position="171"/>
        <end position="195"/>
    </location>
</feature>
<dbReference type="GO" id="GO:0010312">
    <property type="term" value="P:detoxification of zinc ion"/>
    <property type="evidence" value="ECO:0007669"/>
    <property type="project" value="TreeGrafter"/>
</dbReference>
<dbReference type="Proteomes" id="UP000887540">
    <property type="component" value="Unplaced"/>
</dbReference>
<name>A0A914D9T9_9BILA</name>
<feature type="transmembrane region" description="Helical" evidence="9">
    <location>
        <begin position="39"/>
        <end position="61"/>
    </location>
</feature>
<evidence type="ECO:0000256" key="9">
    <source>
        <dbReference type="SAM" id="Phobius"/>
    </source>
</evidence>
<dbReference type="InterPro" id="IPR027469">
    <property type="entry name" value="Cation_efflux_TMD_sf"/>
</dbReference>
<evidence type="ECO:0000256" key="5">
    <source>
        <dbReference type="ARBA" id="ARBA00022833"/>
    </source>
</evidence>
<dbReference type="AlphaFoldDB" id="A0A914D9T9"/>
<dbReference type="PANTHER" id="PTHR45820">
    <property type="entry name" value="FI23527P1"/>
    <property type="match status" value="1"/>
</dbReference>
<evidence type="ECO:0000256" key="1">
    <source>
        <dbReference type="ARBA" id="ARBA00004141"/>
    </source>
</evidence>
<evidence type="ECO:0000259" key="11">
    <source>
        <dbReference type="Pfam" id="PF16916"/>
    </source>
</evidence>
<evidence type="ECO:0000259" key="10">
    <source>
        <dbReference type="Pfam" id="PF01545"/>
    </source>
</evidence>
<comment type="subcellular location">
    <subcellularLocation>
        <location evidence="1">Membrane</location>
        <topology evidence="1">Multi-pass membrane protein</topology>
    </subcellularLocation>
</comment>
<dbReference type="Pfam" id="PF16916">
    <property type="entry name" value="ZT_dimer"/>
    <property type="match status" value="1"/>
</dbReference>
<dbReference type="GO" id="GO:0016020">
    <property type="term" value="C:membrane"/>
    <property type="evidence" value="ECO:0007669"/>
    <property type="project" value="UniProtKB-SubCell"/>
</dbReference>
<evidence type="ECO:0000256" key="8">
    <source>
        <dbReference type="SAM" id="MobiDB-lite"/>
    </source>
</evidence>
<dbReference type="NCBIfam" id="TIGR01297">
    <property type="entry name" value="CDF"/>
    <property type="match status" value="1"/>
</dbReference>
<sequence length="366" mass="40667">MALIADSFHMLSDVMALGIAYGCVKIAERSTKSNTFGWVRAEVLGALVNGVFLLALCFTIFVESITRIFEPEMIKEPRNVFIVGVIGLLINLIGLTLFHGHSHGGHAHADQVAKSEKIRTMDAGEISHLVASHEDRAFTLADLEAAEDSVMMEPVKRKAGGHGSQLNMRGVFLHVLSDAIGSVIVIVTALVSWLVPGYEWLKLYMDPVLSMILVALMVFTTFPLVHETALILLQTTPNFLKIEELKEELFKIDGVEAVHEFHVWRLVGERIIATVHIRYRSLRDYINSAEKIRAIFHDNSIHSATIQPEFAEMSSDGSINECSFACLPNNCNMTDVTCCKPTERLKKSTYSSPRIEEESPDKNASQ</sequence>
<evidence type="ECO:0000313" key="13">
    <source>
        <dbReference type="WBParaSite" id="ACRNAN_scaffold2037.g15470.t1"/>
    </source>
</evidence>
<dbReference type="InterPro" id="IPR002524">
    <property type="entry name" value="Cation_efflux"/>
</dbReference>
<evidence type="ECO:0000313" key="12">
    <source>
        <dbReference type="Proteomes" id="UP000887540"/>
    </source>
</evidence>
<protein>
    <submittedName>
        <fullName evidence="13">Zinc transporter 1</fullName>
    </submittedName>
</protein>
<feature type="domain" description="Cation efflux protein cytoplasmic" evidence="11">
    <location>
        <begin position="241"/>
        <end position="309"/>
    </location>
</feature>
<keyword evidence="12" id="KW-1185">Reference proteome</keyword>
<evidence type="ECO:0000256" key="3">
    <source>
        <dbReference type="ARBA" id="ARBA00022448"/>
    </source>
</evidence>
<dbReference type="PANTHER" id="PTHR45820:SF4">
    <property type="entry name" value="ZINC TRANSPORTER 63C, ISOFORM F"/>
    <property type="match status" value="1"/>
</dbReference>
<keyword evidence="7 9" id="KW-0472">Membrane</keyword>
<feature type="transmembrane region" description="Helical" evidence="9">
    <location>
        <begin position="81"/>
        <end position="98"/>
    </location>
</feature>
<dbReference type="Pfam" id="PF01545">
    <property type="entry name" value="Cation_efflux"/>
    <property type="match status" value="1"/>
</dbReference>
<feature type="compositionally biased region" description="Basic and acidic residues" evidence="8">
    <location>
        <begin position="354"/>
        <end position="366"/>
    </location>
</feature>
<dbReference type="WBParaSite" id="ACRNAN_scaffold2037.g15470.t1">
    <property type="protein sequence ID" value="ACRNAN_scaffold2037.g15470.t1"/>
    <property type="gene ID" value="ACRNAN_scaffold2037.g15470"/>
</dbReference>
<dbReference type="InterPro" id="IPR027470">
    <property type="entry name" value="Cation_efflux_CTD"/>
</dbReference>
<keyword evidence="5" id="KW-0862">Zinc</keyword>
<feature type="transmembrane region" description="Helical" evidence="9">
    <location>
        <begin position="207"/>
        <end position="225"/>
    </location>
</feature>
<comment type="similarity">
    <text evidence="2">Belongs to the cation diffusion facilitator (CDF) transporter (TC 2.A.4) family. SLC30A subfamily.</text>
</comment>
<dbReference type="Gene3D" id="1.20.1510.10">
    <property type="entry name" value="Cation efflux protein transmembrane domain"/>
    <property type="match status" value="1"/>
</dbReference>
<dbReference type="GO" id="GO:0005385">
    <property type="term" value="F:zinc ion transmembrane transporter activity"/>
    <property type="evidence" value="ECO:0007669"/>
    <property type="project" value="TreeGrafter"/>
</dbReference>
<keyword evidence="3" id="KW-0813">Transport</keyword>
<dbReference type="InterPro" id="IPR058533">
    <property type="entry name" value="Cation_efflux_TM"/>
</dbReference>
<evidence type="ECO:0000256" key="6">
    <source>
        <dbReference type="ARBA" id="ARBA00022989"/>
    </source>
</evidence>
<proteinExistence type="inferred from homology"/>
<evidence type="ECO:0000256" key="2">
    <source>
        <dbReference type="ARBA" id="ARBA00008873"/>
    </source>
</evidence>
<organism evidence="12 13">
    <name type="scientific">Acrobeloides nanus</name>
    <dbReference type="NCBI Taxonomy" id="290746"/>
    <lineage>
        <taxon>Eukaryota</taxon>
        <taxon>Metazoa</taxon>
        <taxon>Ecdysozoa</taxon>
        <taxon>Nematoda</taxon>
        <taxon>Chromadorea</taxon>
        <taxon>Rhabditida</taxon>
        <taxon>Tylenchina</taxon>
        <taxon>Cephalobomorpha</taxon>
        <taxon>Cephaloboidea</taxon>
        <taxon>Cephalobidae</taxon>
        <taxon>Acrobeloides</taxon>
    </lineage>
</organism>
<evidence type="ECO:0000256" key="4">
    <source>
        <dbReference type="ARBA" id="ARBA00022692"/>
    </source>
</evidence>
<feature type="region of interest" description="Disordered" evidence="8">
    <location>
        <begin position="346"/>
        <end position="366"/>
    </location>
</feature>
<reference evidence="13" key="1">
    <citation type="submission" date="2022-11" db="UniProtKB">
        <authorList>
            <consortium name="WormBaseParasite"/>
        </authorList>
    </citation>
    <scope>IDENTIFICATION</scope>
</reference>
<accession>A0A914D9T9</accession>
<feature type="domain" description="Cation efflux protein transmembrane" evidence="10">
    <location>
        <begin position="1"/>
        <end position="233"/>
    </location>
</feature>